<comment type="caution">
    <text evidence="1">The sequence shown here is derived from an EMBL/GenBank/DDBJ whole genome shotgun (WGS) entry which is preliminary data.</text>
</comment>
<protein>
    <submittedName>
        <fullName evidence="1">Uncharacterized protein</fullName>
    </submittedName>
</protein>
<dbReference type="RefSeq" id="WP_224190570.1">
    <property type="nucleotide sequence ID" value="NZ_JAIRAU010000001.1"/>
</dbReference>
<evidence type="ECO:0000313" key="1">
    <source>
        <dbReference type="EMBL" id="MBZ5708805.1"/>
    </source>
</evidence>
<evidence type="ECO:0000313" key="2">
    <source>
        <dbReference type="Proteomes" id="UP001139031"/>
    </source>
</evidence>
<dbReference type="EMBL" id="JAIRAU010000001">
    <property type="protein sequence ID" value="MBZ5708805.1"/>
    <property type="molecule type" value="Genomic_DNA"/>
</dbReference>
<keyword evidence="2" id="KW-1185">Reference proteome</keyword>
<proteinExistence type="predicted"/>
<reference evidence="1" key="1">
    <citation type="submission" date="2021-08" db="EMBL/GenBank/DDBJ databases">
        <authorList>
            <person name="Stevens D.C."/>
        </authorList>
    </citation>
    <scope>NUCLEOTIDE SEQUENCE</scope>
    <source>
        <strain evidence="1">DSM 53165</strain>
    </source>
</reference>
<name>A0ABS7TKQ4_9BACT</name>
<dbReference type="Proteomes" id="UP001139031">
    <property type="component" value="Unassembled WGS sequence"/>
</dbReference>
<gene>
    <name evidence="1" type="ORF">K7C98_06025</name>
</gene>
<sequence length="50" mass="5573">MKDQQDNKSTTQTFKAIGELRKLRKNSQKDAAPVTFFTGTCTNTTTCCIT</sequence>
<accession>A0ABS7TKQ4</accession>
<organism evidence="1 2">
    <name type="scientific">Nannocystis pusilla</name>
    <dbReference type="NCBI Taxonomy" id="889268"/>
    <lineage>
        <taxon>Bacteria</taxon>
        <taxon>Pseudomonadati</taxon>
        <taxon>Myxococcota</taxon>
        <taxon>Polyangia</taxon>
        <taxon>Nannocystales</taxon>
        <taxon>Nannocystaceae</taxon>
        <taxon>Nannocystis</taxon>
    </lineage>
</organism>